<evidence type="ECO:0000256" key="7">
    <source>
        <dbReference type="ARBA" id="ARBA00023316"/>
    </source>
</evidence>
<keyword evidence="13" id="KW-1185">Reference proteome</keyword>
<protein>
    <submittedName>
        <fullName evidence="12">L,D-transpeptidase</fullName>
    </submittedName>
</protein>
<keyword evidence="5 9" id="KW-0133">Cell shape</keyword>
<dbReference type="PANTHER" id="PTHR30582:SF4">
    <property type="entry name" value="L,D-TRANSPEPTIDASE YQJB-RELATED"/>
    <property type="match status" value="1"/>
</dbReference>
<evidence type="ECO:0000256" key="5">
    <source>
        <dbReference type="ARBA" id="ARBA00022960"/>
    </source>
</evidence>
<dbReference type="PANTHER" id="PTHR30582">
    <property type="entry name" value="L,D-TRANSPEPTIDASE"/>
    <property type="match status" value="1"/>
</dbReference>
<evidence type="ECO:0000313" key="12">
    <source>
        <dbReference type="EMBL" id="MCP8968146.1"/>
    </source>
</evidence>
<keyword evidence="10" id="KW-0732">Signal</keyword>
<dbReference type="GO" id="GO:0016740">
    <property type="term" value="F:transferase activity"/>
    <property type="evidence" value="ECO:0007669"/>
    <property type="project" value="UniProtKB-KW"/>
</dbReference>
<keyword evidence="3" id="KW-0808">Transferase</keyword>
<accession>A0AA41X9Z6</accession>
<evidence type="ECO:0000256" key="10">
    <source>
        <dbReference type="SAM" id="SignalP"/>
    </source>
</evidence>
<dbReference type="Pfam" id="PF03734">
    <property type="entry name" value="YkuD"/>
    <property type="match status" value="1"/>
</dbReference>
<evidence type="ECO:0000256" key="3">
    <source>
        <dbReference type="ARBA" id="ARBA00022679"/>
    </source>
</evidence>
<comment type="pathway">
    <text evidence="8">Glycan biosynthesis.</text>
</comment>
<dbReference type="GO" id="GO:0008360">
    <property type="term" value="P:regulation of cell shape"/>
    <property type="evidence" value="ECO:0007669"/>
    <property type="project" value="UniProtKB-UniRule"/>
</dbReference>
<dbReference type="GO" id="GO:0005576">
    <property type="term" value="C:extracellular region"/>
    <property type="evidence" value="ECO:0007669"/>
    <property type="project" value="TreeGrafter"/>
</dbReference>
<gene>
    <name evidence="12" type="ORF">NK662_06285</name>
</gene>
<feature type="active site" description="Nucleophile" evidence="9">
    <location>
        <position position="123"/>
    </location>
</feature>
<evidence type="ECO:0000256" key="8">
    <source>
        <dbReference type="ARBA" id="ARBA00060592"/>
    </source>
</evidence>
<dbReference type="GO" id="GO:0071555">
    <property type="term" value="P:cell wall organization"/>
    <property type="evidence" value="ECO:0007669"/>
    <property type="project" value="UniProtKB-UniRule"/>
</dbReference>
<evidence type="ECO:0000259" key="11">
    <source>
        <dbReference type="PROSITE" id="PS52029"/>
    </source>
</evidence>
<dbReference type="FunFam" id="2.40.440.10:FF:000003">
    <property type="entry name" value="L,D-transpeptidase YciB"/>
    <property type="match status" value="1"/>
</dbReference>
<comment type="caution">
    <text evidence="12">The sequence shown here is derived from an EMBL/GenBank/DDBJ whole genome shotgun (WGS) entry which is preliminary data.</text>
</comment>
<dbReference type="GO" id="GO:0018104">
    <property type="term" value="P:peptidoglycan-protein cross-linking"/>
    <property type="evidence" value="ECO:0007669"/>
    <property type="project" value="TreeGrafter"/>
</dbReference>
<comment type="similarity">
    <text evidence="2">Belongs to the YkuD family.</text>
</comment>
<evidence type="ECO:0000256" key="1">
    <source>
        <dbReference type="ARBA" id="ARBA00004752"/>
    </source>
</evidence>
<dbReference type="PROSITE" id="PS52029">
    <property type="entry name" value="LD_TPASE"/>
    <property type="match status" value="1"/>
</dbReference>
<dbReference type="AlphaFoldDB" id="A0AA41X9Z6"/>
<evidence type="ECO:0000256" key="6">
    <source>
        <dbReference type="ARBA" id="ARBA00022984"/>
    </source>
</evidence>
<dbReference type="InterPro" id="IPR005490">
    <property type="entry name" value="LD_TPept_cat_dom"/>
</dbReference>
<dbReference type="RefSeq" id="WP_254758065.1">
    <property type="nucleotide sequence ID" value="NZ_JANCLT010000003.1"/>
</dbReference>
<keyword evidence="7 9" id="KW-0961">Cell wall biogenesis/degradation</keyword>
<feature type="chain" id="PRO_5041450017" evidence="10">
    <location>
        <begin position="23"/>
        <end position="257"/>
    </location>
</feature>
<evidence type="ECO:0000256" key="9">
    <source>
        <dbReference type="PROSITE-ProRule" id="PRU01373"/>
    </source>
</evidence>
<keyword evidence="4" id="KW-0378">Hydrolase</keyword>
<evidence type="ECO:0000313" key="13">
    <source>
        <dbReference type="Proteomes" id="UP001156102"/>
    </source>
</evidence>
<feature type="active site" description="Proton donor/acceptor" evidence="9">
    <location>
        <position position="107"/>
    </location>
</feature>
<feature type="signal peptide" evidence="10">
    <location>
        <begin position="1"/>
        <end position="22"/>
    </location>
</feature>
<sequence>MKRILTACIVSLLLLFVPQAAAEEEPDHLILINLASNQLSYFADGQYIRTFSVSTGKPDTPTPEGNFCIVNKYRNKKYYRKNIAGGAPNNPLGTRWMGLSKPQYAIHGTSKEWSIGRYESGGCIRMHDRDVQWLYARAPLRTTVIITRFHEPVEHAAHRRGYRVTSWNGQRVLQNQIGRLTVFDRVPLYWRDPYGQLVQVQTVMPNEGFAVLSHDGKGQYDIGGNFYIFDPKQSKTRYIQVPIHIMANQYKRQSGVK</sequence>
<dbReference type="CDD" id="cd16913">
    <property type="entry name" value="YkuD_like"/>
    <property type="match status" value="1"/>
</dbReference>
<evidence type="ECO:0000256" key="2">
    <source>
        <dbReference type="ARBA" id="ARBA00005992"/>
    </source>
</evidence>
<dbReference type="EMBL" id="JANCLT010000003">
    <property type="protein sequence ID" value="MCP8968146.1"/>
    <property type="molecule type" value="Genomic_DNA"/>
</dbReference>
<dbReference type="InterPro" id="IPR050979">
    <property type="entry name" value="LD-transpeptidase"/>
</dbReference>
<reference evidence="12" key="1">
    <citation type="submission" date="2022-07" db="EMBL/GenBank/DDBJ databases">
        <authorList>
            <person name="Li W.-J."/>
            <person name="Deng Q.-Q."/>
        </authorList>
    </citation>
    <scope>NUCLEOTIDE SEQUENCE</scope>
    <source>
        <strain evidence="12">SYSU M60031</strain>
    </source>
</reference>
<organism evidence="12 13">
    <name type="scientific">Ectobacillus ponti</name>
    <dbReference type="NCBI Taxonomy" id="2961894"/>
    <lineage>
        <taxon>Bacteria</taxon>
        <taxon>Bacillati</taxon>
        <taxon>Bacillota</taxon>
        <taxon>Bacilli</taxon>
        <taxon>Bacillales</taxon>
        <taxon>Bacillaceae</taxon>
        <taxon>Ectobacillus</taxon>
    </lineage>
</organism>
<dbReference type="Proteomes" id="UP001156102">
    <property type="component" value="Unassembled WGS sequence"/>
</dbReference>
<dbReference type="GO" id="GO:0071972">
    <property type="term" value="F:peptidoglycan L,D-transpeptidase activity"/>
    <property type="evidence" value="ECO:0007669"/>
    <property type="project" value="TreeGrafter"/>
</dbReference>
<dbReference type="Gene3D" id="2.40.440.10">
    <property type="entry name" value="L,D-transpeptidase catalytic domain-like"/>
    <property type="match status" value="1"/>
</dbReference>
<name>A0AA41X9Z6_9BACI</name>
<dbReference type="InterPro" id="IPR038063">
    <property type="entry name" value="Transpep_catalytic_dom"/>
</dbReference>
<proteinExistence type="inferred from homology"/>
<evidence type="ECO:0000256" key="4">
    <source>
        <dbReference type="ARBA" id="ARBA00022801"/>
    </source>
</evidence>
<comment type="pathway">
    <text evidence="1 9">Cell wall biogenesis; peptidoglycan biosynthesis.</text>
</comment>
<keyword evidence="6 9" id="KW-0573">Peptidoglycan synthesis</keyword>
<dbReference type="SUPFAM" id="SSF141523">
    <property type="entry name" value="L,D-transpeptidase catalytic domain-like"/>
    <property type="match status" value="1"/>
</dbReference>
<feature type="domain" description="L,D-TPase catalytic" evidence="11">
    <location>
        <begin position="28"/>
        <end position="147"/>
    </location>
</feature>